<dbReference type="Proteomes" id="UP000824890">
    <property type="component" value="Unassembled WGS sequence"/>
</dbReference>
<evidence type="ECO:0000313" key="1">
    <source>
        <dbReference type="EMBL" id="KAH0917995.1"/>
    </source>
</evidence>
<name>A0ABQ8CNP7_BRANA</name>
<proteinExistence type="predicted"/>
<evidence type="ECO:0000313" key="2">
    <source>
        <dbReference type="Proteomes" id="UP000824890"/>
    </source>
</evidence>
<comment type="caution">
    <text evidence="1">The sequence shown here is derived from an EMBL/GenBank/DDBJ whole genome shotgun (WGS) entry which is preliminary data.</text>
</comment>
<sequence>MEEEEESWIIPGLTDDVAALCLSRLPVLTLSCPFSGLPAMEDIPQERGTQRHKPGTIVYWEVFDSSGNKLGRIRDP</sequence>
<reference evidence="1 2" key="1">
    <citation type="submission" date="2021-05" db="EMBL/GenBank/DDBJ databases">
        <title>Genome Assembly of Synthetic Allotetraploid Brassica napus Reveals Homoeologous Exchanges between Subgenomes.</title>
        <authorList>
            <person name="Davis J.T."/>
        </authorList>
    </citation>
    <scope>NUCLEOTIDE SEQUENCE [LARGE SCALE GENOMIC DNA]</scope>
    <source>
        <strain evidence="2">cv. Da-Ae</strain>
        <tissue evidence="1">Seedling</tissue>
    </source>
</reference>
<accession>A0ABQ8CNP7</accession>
<dbReference type="EMBL" id="JAGKQM010000007">
    <property type="protein sequence ID" value="KAH0917995.1"/>
    <property type="molecule type" value="Genomic_DNA"/>
</dbReference>
<gene>
    <name evidence="1" type="ORF">HID58_025655</name>
</gene>
<protein>
    <submittedName>
        <fullName evidence="1">Uncharacterized protein</fullName>
    </submittedName>
</protein>
<organism evidence="1 2">
    <name type="scientific">Brassica napus</name>
    <name type="common">Rape</name>
    <dbReference type="NCBI Taxonomy" id="3708"/>
    <lineage>
        <taxon>Eukaryota</taxon>
        <taxon>Viridiplantae</taxon>
        <taxon>Streptophyta</taxon>
        <taxon>Embryophyta</taxon>
        <taxon>Tracheophyta</taxon>
        <taxon>Spermatophyta</taxon>
        <taxon>Magnoliopsida</taxon>
        <taxon>eudicotyledons</taxon>
        <taxon>Gunneridae</taxon>
        <taxon>Pentapetalae</taxon>
        <taxon>rosids</taxon>
        <taxon>malvids</taxon>
        <taxon>Brassicales</taxon>
        <taxon>Brassicaceae</taxon>
        <taxon>Brassiceae</taxon>
        <taxon>Brassica</taxon>
    </lineage>
</organism>
<keyword evidence="2" id="KW-1185">Reference proteome</keyword>